<dbReference type="PROSITE" id="PS50887">
    <property type="entry name" value="GGDEF"/>
    <property type="match status" value="1"/>
</dbReference>
<dbReference type="Pfam" id="PF00990">
    <property type="entry name" value="GGDEF"/>
    <property type="match status" value="1"/>
</dbReference>
<evidence type="ECO:0000256" key="1">
    <source>
        <dbReference type="ARBA" id="ARBA00012528"/>
    </source>
</evidence>
<dbReference type="PANTHER" id="PTHR45138:SF9">
    <property type="entry name" value="DIGUANYLATE CYCLASE DGCM-RELATED"/>
    <property type="match status" value="1"/>
</dbReference>
<dbReference type="NCBIfam" id="TIGR00254">
    <property type="entry name" value="GGDEF"/>
    <property type="match status" value="1"/>
</dbReference>
<evidence type="ECO:0000256" key="4">
    <source>
        <dbReference type="SAM" id="MobiDB-lite"/>
    </source>
</evidence>
<evidence type="ECO:0000313" key="7">
    <source>
        <dbReference type="Proteomes" id="UP001222770"/>
    </source>
</evidence>
<dbReference type="InterPro" id="IPR000160">
    <property type="entry name" value="GGDEF_dom"/>
</dbReference>
<organism evidence="6 7">
    <name type="scientific">Novosphingobium cyanobacteriorum</name>
    <dbReference type="NCBI Taxonomy" id="3024215"/>
    <lineage>
        <taxon>Bacteria</taxon>
        <taxon>Pseudomonadati</taxon>
        <taxon>Pseudomonadota</taxon>
        <taxon>Alphaproteobacteria</taxon>
        <taxon>Sphingomonadales</taxon>
        <taxon>Sphingomonadaceae</taxon>
        <taxon>Novosphingobium</taxon>
    </lineage>
</organism>
<dbReference type="PANTHER" id="PTHR45138">
    <property type="entry name" value="REGULATORY COMPONENTS OF SENSORY TRANSDUCTION SYSTEM"/>
    <property type="match status" value="1"/>
</dbReference>
<dbReference type="RefSeq" id="WP_277279799.1">
    <property type="nucleotide sequence ID" value="NZ_JAROCY010000020.1"/>
</dbReference>
<dbReference type="InterPro" id="IPR029787">
    <property type="entry name" value="Nucleotide_cyclase"/>
</dbReference>
<evidence type="ECO:0000313" key="6">
    <source>
        <dbReference type="EMBL" id="MDF8335021.1"/>
    </source>
</evidence>
<feature type="domain" description="GGDEF" evidence="5">
    <location>
        <begin position="250"/>
        <end position="385"/>
    </location>
</feature>
<dbReference type="CDD" id="cd01949">
    <property type="entry name" value="GGDEF"/>
    <property type="match status" value="1"/>
</dbReference>
<dbReference type="EMBL" id="JAROCY010000020">
    <property type="protein sequence ID" value="MDF8335021.1"/>
    <property type="molecule type" value="Genomic_DNA"/>
</dbReference>
<comment type="catalytic activity">
    <reaction evidence="2">
        <text>2 GTP = 3',3'-c-di-GMP + 2 diphosphate</text>
        <dbReference type="Rhea" id="RHEA:24898"/>
        <dbReference type="ChEBI" id="CHEBI:33019"/>
        <dbReference type="ChEBI" id="CHEBI:37565"/>
        <dbReference type="ChEBI" id="CHEBI:58805"/>
        <dbReference type="EC" id="2.7.7.65"/>
    </reaction>
</comment>
<feature type="region of interest" description="Disordered" evidence="4">
    <location>
        <begin position="24"/>
        <end position="48"/>
    </location>
</feature>
<gene>
    <name evidence="6" type="ORF">POM99_17575</name>
</gene>
<accession>A0ABT6CM77</accession>
<feature type="coiled-coil region" evidence="3">
    <location>
        <begin position="192"/>
        <end position="219"/>
    </location>
</feature>
<keyword evidence="6" id="KW-0548">Nucleotidyltransferase</keyword>
<dbReference type="GO" id="GO:0052621">
    <property type="term" value="F:diguanylate cyclase activity"/>
    <property type="evidence" value="ECO:0007669"/>
    <property type="project" value="UniProtKB-EC"/>
</dbReference>
<dbReference type="SMART" id="SM00267">
    <property type="entry name" value="GGDEF"/>
    <property type="match status" value="1"/>
</dbReference>
<evidence type="ECO:0000256" key="3">
    <source>
        <dbReference type="SAM" id="Coils"/>
    </source>
</evidence>
<dbReference type="InterPro" id="IPR050469">
    <property type="entry name" value="Diguanylate_Cyclase"/>
</dbReference>
<protein>
    <recommendedName>
        <fullName evidence="1">diguanylate cyclase</fullName>
        <ecNumber evidence="1">2.7.7.65</ecNumber>
    </recommendedName>
</protein>
<keyword evidence="3" id="KW-0175">Coiled coil</keyword>
<keyword evidence="6" id="KW-0808">Transferase</keyword>
<dbReference type="InterPro" id="IPR043128">
    <property type="entry name" value="Rev_trsase/Diguanyl_cyclase"/>
</dbReference>
<sequence>MTHQNSSDSGRRGGWRQWFGLVPEAEDDEGPIEQPQATAAAASSRDPTAREVWLPAKRRLLGKVADFLIDHDLEVLPYTLGVAYDCVTGASPRLAQLILERTEKGMPITIQWLEEVGGEVSRDKNAEAIANLMERLEDSLDEFGQATSGARTATSEYNSALQRHVDDLQQVSKAGMVISELASLTRAMMERTRSIEGELARSEKRAQELQRSLEETRRLADQDHLTGLPNRRAFEHLLERELREAKLAHEPLSVAFCDIDHFKRINDAHGHPAGDRVLKVVADTLSRISDSKCHVARHGGEEFAVVFRGLTVEQAWQKLDDARDEISQRRLVNRANDMPFGRVTFSGGVADVFAYETKSAALKAADVALYAAKQAGRNQILIAGQDPEPIREAA</sequence>
<dbReference type="Proteomes" id="UP001222770">
    <property type="component" value="Unassembled WGS sequence"/>
</dbReference>
<keyword evidence="7" id="KW-1185">Reference proteome</keyword>
<comment type="caution">
    <text evidence="6">The sequence shown here is derived from an EMBL/GenBank/DDBJ whole genome shotgun (WGS) entry which is preliminary data.</text>
</comment>
<name>A0ABT6CM77_9SPHN</name>
<evidence type="ECO:0000256" key="2">
    <source>
        <dbReference type="ARBA" id="ARBA00034247"/>
    </source>
</evidence>
<dbReference type="SUPFAM" id="SSF55073">
    <property type="entry name" value="Nucleotide cyclase"/>
    <property type="match status" value="1"/>
</dbReference>
<dbReference type="Gene3D" id="3.30.70.270">
    <property type="match status" value="1"/>
</dbReference>
<dbReference type="EC" id="2.7.7.65" evidence="1"/>
<reference evidence="6 7" key="1">
    <citation type="submission" date="2023-03" db="EMBL/GenBank/DDBJ databases">
        <title>Novosphingobium cyanobacteriorum sp. nov., isolated from a eutrophic reservoir during the Microcystis bloom period.</title>
        <authorList>
            <person name="Kang M."/>
            <person name="Le V."/>
            <person name="Ko S.-R."/>
            <person name="Lee S.-A."/>
            <person name="Ahn C.-Y."/>
        </authorList>
    </citation>
    <scope>NUCLEOTIDE SEQUENCE [LARGE SCALE GENOMIC DNA]</scope>
    <source>
        <strain evidence="6 7">HBC54</strain>
    </source>
</reference>
<proteinExistence type="predicted"/>
<evidence type="ECO:0000259" key="5">
    <source>
        <dbReference type="PROSITE" id="PS50887"/>
    </source>
</evidence>